<protein>
    <recommendedName>
        <fullName evidence="4">Secreted protein</fullName>
    </recommendedName>
</protein>
<evidence type="ECO:0000313" key="2">
    <source>
        <dbReference type="EMBL" id="BAJ73134.1"/>
    </source>
</evidence>
<dbReference type="RefSeq" id="WP_013583261.1">
    <property type="nucleotide sequence ID" value="NC_015125.1"/>
</dbReference>
<proteinExistence type="predicted"/>
<reference key="2">
    <citation type="submission" date="2011-02" db="EMBL/GenBank/DDBJ databases">
        <title>Genome sequence of Microbacterium testaceum StLB037.</title>
        <authorList>
            <person name="Morohoshi T."/>
            <person name="Wang W.Z."/>
            <person name="Someya N."/>
            <person name="Ikeda T."/>
        </authorList>
    </citation>
    <scope>NUCLEOTIDE SEQUENCE</scope>
    <source>
        <strain>StLB037</strain>
    </source>
</reference>
<dbReference type="EMBL" id="AP012052">
    <property type="protein sequence ID" value="BAJ73134.1"/>
    <property type="molecule type" value="Genomic_DNA"/>
</dbReference>
<dbReference type="AlphaFoldDB" id="E8N8S5"/>
<sequence length="245" mass="26340">MQQTIKHFKTQKRTISGIAALAVASAIGAATVPTAALASPQEVNDVPPPLSAEQMSEHPGATWFAVSDGTVFGSEDKPLIPEPASAPDDGTVTPFLINDPIAWTACFVNHDEDYPLASYTYWGGSDPKIVELQCGYHSTANDTGHGWHHISAGHESQWRDRIKQLTSGDPTGAGWDDLMSFANDSNISSPLIDIPRGSNNTRCVSAPILMYDLQGNYEYTFNPSVIFSTDTNRVITSIPSSTPSC</sequence>
<dbReference type="HOGENOM" id="CLU_1132584_0_0_11"/>
<feature type="chain" id="PRO_5003228732" description="Secreted protein" evidence="1">
    <location>
        <begin position="39"/>
        <end position="245"/>
    </location>
</feature>
<evidence type="ECO:0000256" key="1">
    <source>
        <dbReference type="SAM" id="SignalP"/>
    </source>
</evidence>
<evidence type="ECO:0008006" key="4">
    <source>
        <dbReference type="Google" id="ProtNLM"/>
    </source>
</evidence>
<reference evidence="2 3" key="1">
    <citation type="journal article" date="2011" name="J. Bacteriol.">
        <title>Genome sequence of Microbacterium testaceum StLB037, an N-acylhomoserine lactone-degrading bacterium isolated from potato leaves.</title>
        <authorList>
            <person name="Morohoshi T."/>
            <person name="Wang W.-Z."/>
            <person name="Someya N."/>
            <person name="Ikeda T."/>
        </authorList>
    </citation>
    <scope>NUCLEOTIDE SEQUENCE [LARGE SCALE GENOMIC DNA]</scope>
    <source>
        <strain evidence="2 3">StLB037</strain>
    </source>
</reference>
<keyword evidence="1" id="KW-0732">Signal</keyword>
<name>E8N8S5_MICTS</name>
<feature type="signal peptide" evidence="1">
    <location>
        <begin position="1"/>
        <end position="38"/>
    </location>
</feature>
<accession>E8N8S5</accession>
<evidence type="ECO:0000313" key="3">
    <source>
        <dbReference type="Proteomes" id="UP000008975"/>
    </source>
</evidence>
<dbReference type="KEGG" id="mts:MTES_0170"/>
<gene>
    <name evidence="2" type="ordered locus">MTES_0170</name>
</gene>
<dbReference type="OrthoDB" id="5144412at2"/>
<dbReference type="Proteomes" id="UP000008975">
    <property type="component" value="Chromosome"/>
</dbReference>
<organism evidence="2 3">
    <name type="scientific">Microbacterium testaceum (strain StLB037)</name>
    <dbReference type="NCBI Taxonomy" id="979556"/>
    <lineage>
        <taxon>Bacteria</taxon>
        <taxon>Bacillati</taxon>
        <taxon>Actinomycetota</taxon>
        <taxon>Actinomycetes</taxon>
        <taxon>Micrococcales</taxon>
        <taxon>Microbacteriaceae</taxon>
        <taxon>Microbacterium</taxon>
    </lineage>
</organism>